<keyword evidence="2" id="KW-0862">Zinc</keyword>
<protein>
    <recommendedName>
        <fullName evidence="3">CMP/dCMP-type deaminase domain-containing protein</fullName>
    </recommendedName>
</protein>
<dbReference type="PROSITE" id="PS51747">
    <property type="entry name" value="CYT_DCMP_DEAMINASES_2"/>
    <property type="match status" value="1"/>
</dbReference>
<evidence type="ECO:0000313" key="4">
    <source>
        <dbReference type="EMBL" id="CAD8453318.1"/>
    </source>
</evidence>
<dbReference type="PROSITE" id="PS00903">
    <property type="entry name" value="CYT_DCMP_DEAMINASES_1"/>
    <property type="match status" value="1"/>
</dbReference>
<accession>A0A7S0DFU3</accession>
<reference evidence="4" key="1">
    <citation type="submission" date="2021-01" db="EMBL/GenBank/DDBJ databases">
        <authorList>
            <person name="Corre E."/>
            <person name="Pelletier E."/>
            <person name="Niang G."/>
            <person name="Scheremetjew M."/>
            <person name="Finn R."/>
            <person name="Kale V."/>
            <person name="Holt S."/>
            <person name="Cochrane G."/>
            <person name="Meng A."/>
            <person name="Brown T."/>
            <person name="Cohen L."/>
        </authorList>
    </citation>
    <scope>NUCLEOTIDE SEQUENCE</scope>
    <source>
        <strain evidence="4">CCMP2058</strain>
    </source>
</reference>
<name>A0A7S0DFU3_9EUKA</name>
<dbReference type="AlphaFoldDB" id="A0A7S0DFU3"/>
<dbReference type="InterPro" id="IPR002125">
    <property type="entry name" value="CMP_dCMP_dom"/>
</dbReference>
<evidence type="ECO:0000259" key="3">
    <source>
        <dbReference type="PROSITE" id="PS51747"/>
    </source>
</evidence>
<gene>
    <name evidence="4" type="ORF">LAMO00422_LOCUS12258</name>
</gene>
<proteinExistence type="predicted"/>
<evidence type="ECO:0000256" key="1">
    <source>
        <dbReference type="ARBA" id="ARBA00022723"/>
    </source>
</evidence>
<dbReference type="InterPro" id="IPR016192">
    <property type="entry name" value="APOBEC/CMP_deaminase_Zn-bd"/>
</dbReference>
<dbReference type="InterPro" id="IPR016193">
    <property type="entry name" value="Cytidine_deaminase-like"/>
</dbReference>
<organism evidence="4">
    <name type="scientific">Amorphochlora amoebiformis</name>
    <dbReference type="NCBI Taxonomy" id="1561963"/>
    <lineage>
        <taxon>Eukaryota</taxon>
        <taxon>Sar</taxon>
        <taxon>Rhizaria</taxon>
        <taxon>Cercozoa</taxon>
        <taxon>Chlorarachniophyceae</taxon>
        <taxon>Amorphochlora</taxon>
    </lineage>
</organism>
<feature type="domain" description="CMP/dCMP-type deaminase" evidence="3">
    <location>
        <begin position="65"/>
        <end position="174"/>
    </location>
</feature>
<dbReference type="GO" id="GO:0008270">
    <property type="term" value="F:zinc ion binding"/>
    <property type="evidence" value="ECO:0007669"/>
    <property type="project" value="InterPro"/>
</dbReference>
<dbReference type="SUPFAM" id="SSF53927">
    <property type="entry name" value="Cytidine deaminase-like"/>
    <property type="match status" value="1"/>
</dbReference>
<dbReference type="Gene3D" id="3.40.140.10">
    <property type="entry name" value="Cytidine Deaminase, domain 2"/>
    <property type="match status" value="1"/>
</dbReference>
<dbReference type="GO" id="GO:0016787">
    <property type="term" value="F:hydrolase activity"/>
    <property type="evidence" value="ECO:0007669"/>
    <property type="project" value="InterPro"/>
</dbReference>
<keyword evidence="1" id="KW-0479">Metal-binding</keyword>
<dbReference type="EMBL" id="HBEM01017962">
    <property type="protein sequence ID" value="CAD8453318.1"/>
    <property type="molecule type" value="Transcribed_RNA"/>
</dbReference>
<evidence type="ECO:0000256" key="2">
    <source>
        <dbReference type="ARBA" id="ARBA00022833"/>
    </source>
</evidence>
<sequence length="174" mass="19179">MTATPGGRPARFLCVSALIFAVPFSSISLAHVLRTRSRVQGEGKDTSVIVRDLQNCKVNIANLASNKQHFMLIAAEEASKSILREKHGCVIVRGGEIISRGYNKHAVKVPKKLKGNLSRHAERDAIQNCRKKIDMRDADLYVVRWGNSVVGNPEFMYSAPCAACVSLIRACMKK</sequence>
<dbReference type="Pfam" id="PF00383">
    <property type="entry name" value="dCMP_cyt_deam_1"/>
    <property type="match status" value="1"/>
</dbReference>